<keyword evidence="3" id="KW-1185">Reference proteome</keyword>
<comment type="caution">
    <text evidence="2">The sequence shown here is derived from an EMBL/GenBank/DDBJ whole genome shotgun (WGS) entry which is preliminary data.</text>
</comment>
<keyword evidence="1" id="KW-0812">Transmembrane</keyword>
<dbReference type="GeneID" id="94347059"/>
<sequence>MQLAESEQGWRVRSLAISIFTSFDWAASLIIHLHFRQSTNSAARSLLFWLFIVGLIHLWRDMRKIDDLDQKLYRAFKTGLYLAVSVNAEVSTGSTHNQAVQYTEITTVFFQENQ</sequence>
<keyword evidence="1" id="KW-0472">Membrane</keyword>
<dbReference type="Proteomes" id="UP000294530">
    <property type="component" value="Unassembled WGS sequence"/>
</dbReference>
<organism evidence="2 3">
    <name type="scientific">Bremia lactucae</name>
    <name type="common">Lettuce downy mildew</name>
    <dbReference type="NCBI Taxonomy" id="4779"/>
    <lineage>
        <taxon>Eukaryota</taxon>
        <taxon>Sar</taxon>
        <taxon>Stramenopiles</taxon>
        <taxon>Oomycota</taxon>
        <taxon>Peronosporomycetes</taxon>
        <taxon>Peronosporales</taxon>
        <taxon>Peronosporaceae</taxon>
        <taxon>Bremia</taxon>
    </lineage>
</organism>
<dbReference type="RefSeq" id="XP_067821509.1">
    <property type="nucleotide sequence ID" value="XM_067961388.1"/>
</dbReference>
<evidence type="ECO:0000313" key="3">
    <source>
        <dbReference type="Proteomes" id="UP000294530"/>
    </source>
</evidence>
<accession>A0A976NXX3</accession>
<feature type="transmembrane region" description="Helical" evidence="1">
    <location>
        <begin position="41"/>
        <end position="59"/>
    </location>
</feature>
<dbReference type="AlphaFoldDB" id="A0A976NXX3"/>
<name>A0A976NXX3_BRELC</name>
<evidence type="ECO:0000313" key="2">
    <source>
        <dbReference type="EMBL" id="TDH72010.1"/>
    </source>
</evidence>
<reference evidence="2 3" key="1">
    <citation type="journal article" date="2021" name="Genome Biol.">
        <title>AFLAP: assembly-free linkage analysis pipeline using k-mers from genome sequencing data.</title>
        <authorList>
            <person name="Fletcher K."/>
            <person name="Zhang L."/>
            <person name="Gil J."/>
            <person name="Han R."/>
            <person name="Cavanaugh K."/>
            <person name="Michelmore R."/>
        </authorList>
    </citation>
    <scope>NUCLEOTIDE SEQUENCE [LARGE SCALE GENOMIC DNA]</scope>
    <source>
        <strain evidence="2 3">SF5</strain>
    </source>
</reference>
<protein>
    <submittedName>
        <fullName evidence="2">Uncharacterized protein</fullName>
    </submittedName>
</protein>
<proteinExistence type="predicted"/>
<dbReference type="KEGG" id="blac:94347059"/>
<gene>
    <name evidence="2" type="ORF">CCR75_003291</name>
</gene>
<feature type="transmembrane region" description="Helical" evidence="1">
    <location>
        <begin position="12"/>
        <end position="35"/>
    </location>
</feature>
<dbReference type="EMBL" id="SHOA02000019">
    <property type="protein sequence ID" value="TDH72010.1"/>
    <property type="molecule type" value="Genomic_DNA"/>
</dbReference>
<evidence type="ECO:0000256" key="1">
    <source>
        <dbReference type="SAM" id="Phobius"/>
    </source>
</evidence>
<keyword evidence="1" id="KW-1133">Transmembrane helix</keyword>